<protein>
    <submittedName>
        <fullName evidence="1">Uncharacterized protein</fullName>
    </submittedName>
</protein>
<dbReference type="Proteomes" id="UP001230649">
    <property type="component" value="Unassembled WGS sequence"/>
</dbReference>
<organism evidence="1 2">
    <name type="scientific">Naganishia adeliensis</name>
    <dbReference type="NCBI Taxonomy" id="92952"/>
    <lineage>
        <taxon>Eukaryota</taxon>
        <taxon>Fungi</taxon>
        <taxon>Dikarya</taxon>
        <taxon>Basidiomycota</taxon>
        <taxon>Agaricomycotina</taxon>
        <taxon>Tremellomycetes</taxon>
        <taxon>Filobasidiales</taxon>
        <taxon>Filobasidiaceae</taxon>
        <taxon>Naganishia</taxon>
    </lineage>
</organism>
<reference evidence="1" key="1">
    <citation type="submission" date="2023-04" db="EMBL/GenBank/DDBJ databases">
        <title>Draft Genome sequencing of Naganishia species isolated from polar environments using Oxford Nanopore Technology.</title>
        <authorList>
            <person name="Leo P."/>
            <person name="Venkateswaran K."/>
        </authorList>
    </citation>
    <scope>NUCLEOTIDE SEQUENCE</scope>
    <source>
        <strain evidence="1">MNA-CCFEE 5262</strain>
    </source>
</reference>
<accession>A0ACC2VNC8</accession>
<comment type="caution">
    <text evidence="1">The sequence shown here is derived from an EMBL/GenBank/DDBJ whole genome shotgun (WGS) entry which is preliminary data.</text>
</comment>
<proteinExistence type="predicted"/>
<evidence type="ECO:0000313" key="2">
    <source>
        <dbReference type="Proteomes" id="UP001230649"/>
    </source>
</evidence>
<keyword evidence="2" id="KW-1185">Reference proteome</keyword>
<dbReference type="EMBL" id="JASBWS010000078">
    <property type="protein sequence ID" value="KAJ9100136.1"/>
    <property type="molecule type" value="Genomic_DNA"/>
</dbReference>
<evidence type="ECO:0000313" key="1">
    <source>
        <dbReference type="EMBL" id="KAJ9100136.1"/>
    </source>
</evidence>
<gene>
    <name evidence="1" type="ORF">QFC20_005548</name>
</gene>
<sequence length="1525" mass="168806">MVALQPNINMSDKPSKNKPRKRVNTAEKRASHNLVERQRREQLNGRFLDLAKLLPSLANQKRPSKSAIVNGSITHLIGQRDARLIAAKELKTLFAENQDLLKELNEYRVQSGKEAKVSMGWTEGMSEVVKVEEERFGTFTSFDEDGMDGDDPADQDEFEPRNEADADPAYLSVPQANMGYAGNGSLPPSMLGAYPQGDMFMHSTVKHEHDLSRYPTLLNRQSSFSSSSPSSQEGLSNRQQALLMMQQHGPFGVEHYGAGHISPSAGRGSFSQADLRNQVPQDYLTSPQLGQDLSAHDLTEMPYGDKVSSWTAQQQQMLLMAQHRRNTVPVPNQVSWIEFAGLSQEIGAQANLRSQSMSQYHSNALTSQLTDAHVTLLARQPHLAAAVFPPACSTELAASNAMPEYSPEPHLGMSLQSGNASALGFDQWQKMNRTMNFDAHPTPPLPTALPGMGNVLRTPTSTASGSSPSSMSGPTVSELREAVRHGMTMGMSLGYVALTRKLAATMWILQIRQVHKDRTYQAGQYSEGSLPLRHDYEYTLGRQELGDVMEDQKPNNDIIIRAPQIGKRAGRIKVESWDRICEKTGLLRTKHERKRSPGRPVNLMTEDSFDEKDYAKTDEFTEFVVFSGMVVHMSDQIKLRFVLSTFGTRGNTHLVCVSFVWQPVVVWDVDRTAARADQYTYLNQYSEQEFPLSGFLSIFINFLQAVILNSQDYIPHHTSFTVKKEIDPANRECLVSVTNNVPIVSPEWLKSLQEILKKFEGIKTPKELFELPSYSTFVPRVIAGVDHARQKSKWWLPNPSRGLIWKGKTVIMLGGKGPNSEEKYFKNLGANIRRVDIMTNDKRIHNLDELRDRIQPDIAAAEQHFQEALKQAKQAKSPSQPWMKEKQHVALALSEGLLENYETSGVQFLEGVIEPLDKSGIPINLAENWWLSLTNGNWRDFTKSAAPSSEKVATSRENESATPPGKPIPQQSTGIPSTHPEEKEPTLPPGPNRPLVLRARPEQRPRSLLESDSSDDDVIAARPPKRARRANENQPKVATKTLAQDSASNAAHSLSETQKTNGSTGTALRLRAGRTRSGLLDDIDEDDSEDESANFGKSGKKDSLNAFRSLYNSVKQSAGGTSQGTQGNRPETLEEEEDFVQRSIIRQKKEAKLTSETQGSASLDRNQDDDEDMEHTRTQPHQASGPAGAAVASRQPLHAQHVEPTRPEAVTKDTEFLQTVTKARKGAKELDDFDLEFNALKIAKPKKNGATKVYGAGLFDPSRIYNSVLDLDSDVTGNFIKIERVNLFRKDKNKQQDPAVNQDWAGRPNFKKFKKQEVSRHPPVKLTLAPAADYGIGLEYWPDKTSNDAALELPIHSQARASQGQAATQTARPTSTLARPKRTLLRVDSDDDSGVIALPALTRNATGALVTQTRGGRASSTATRNNSAQASRTASTTGRGASKTPSSNLLAVESDEDEQPVRNKRRMAGNSMGDSSQADDILGSAPSHTASATSSTNKRKRLVQMDDDDDEDDGMIFPGARRRRR</sequence>
<name>A0ACC2VNC8_9TREE</name>